<dbReference type="Proteomes" id="UP001465976">
    <property type="component" value="Unassembled WGS sequence"/>
</dbReference>
<keyword evidence="4" id="KW-1185">Reference proteome</keyword>
<protein>
    <recommendedName>
        <fullName evidence="2">Nephrocystin 3-like N-terminal domain-containing protein</fullName>
    </recommendedName>
</protein>
<dbReference type="EMBL" id="JBAHYK010002624">
    <property type="protein sequence ID" value="KAL0564695.1"/>
    <property type="molecule type" value="Genomic_DNA"/>
</dbReference>
<dbReference type="Pfam" id="PF24883">
    <property type="entry name" value="NPHP3_N"/>
    <property type="match status" value="1"/>
</dbReference>
<sequence>MSFSNSQGATFNNGQFNDITGEGMSFFSDSHGSTFYDWQYNDITGSQYNNTNHAGTQYNNNSAGNQYNNSTVNYSSPAQTALQILWLTIADVEAGHQSEGRYPQPKCHPETRTEVRRRIIDHVRSWKESWFVYWLYGPAGAGKSAIAQSICEECQSSGDLICSFFFSRNHPKRNTPTYLFLVLAYGLAWSVPELQGPIGHVLQTNPAILRGSIEEQFIELIVKPCRWLAQMGGWGNRPRLVVIDGLDECDGSAITNGSSQRPTGSQMQARILSAIASSVREPEGLPLQFLICSRPEPAIREFFDTKVFHPLIWYYLLDNDASTYRDILLFLQDSFAKIRADVKYRSIRFPAVWPDPEDVHAIVRKACGQFVYVATLLRWIAGEFSNPCRRLKIVLGLFPNVDGDSPFKDLDVLYLHILSAYAEQHLKTVMEILALILYAKEFQDSLADIEALLSLPEGEATLALRGLHSVLEITDTQVTVRHASFTDFLAHPSRSRAFFLDPAYWYIARFLNWKLEDNNTVPELDRSVWFYWHKSCTATKRPTEELLSELRTLNLDRYLHLIHNTLHTPGEFWALWWDFVLWAESIIHWLESLPAENQDLVCRFRSVSAGFHLSIPNEDTTLVLDAVLGLLAASWHYQRVMESAAAECLIKHSQGQLEECDFKAQVKVLHVNECSNCKQLTAHDLPTSKVFLTPVECSPGVVFVRPQHVVSHLITVIGHENPELSCAAIETLLDPDLTGMEPAISVLRHFARQPSPAVLLLFEPAVPSILNHMDSQQSELPFKFVGWLKSLLPDPDYHAKVVPLMQQVRDWTISTKSRDRESDEQEVYEWICEELDEAGFGSVDI</sequence>
<dbReference type="SUPFAM" id="SSF52540">
    <property type="entry name" value="P-loop containing nucleoside triphosphate hydrolases"/>
    <property type="match status" value="1"/>
</dbReference>
<evidence type="ECO:0000313" key="3">
    <source>
        <dbReference type="EMBL" id="KAL0564695.1"/>
    </source>
</evidence>
<gene>
    <name evidence="3" type="ORF">V5O48_017344</name>
</gene>
<evidence type="ECO:0000259" key="2">
    <source>
        <dbReference type="Pfam" id="PF24883"/>
    </source>
</evidence>
<organism evidence="3 4">
    <name type="scientific">Marasmius crinis-equi</name>
    <dbReference type="NCBI Taxonomy" id="585013"/>
    <lineage>
        <taxon>Eukaryota</taxon>
        <taxon>Fungi</taxon>
        <taxon>Dikarya</taxon>
        <taxon>Basidiomycota</taxon>
        <taxon>Agaricomycotina</taxon>
        <taxon>Agaricomycetes</taxon>
        <taxon>Agaricomycetidae</taxon>
        <taxon>Agaricales</taxon>
        <taxon>Marasmiineae</taxon>
        <taxon>Marasmiaceae</taxon>
        <taxon>Marasmius</taxon>
    </lineage>
</organism>
<dbReference type="PANTHER" id="PTHR10039:SF14">
    <property type="entry name" value="NACHT DOMAIN-CONTAINING PROTEIN"/>
    <property type="match status" value="1"/>
</dbReference>
<dbReference type="InterPro" id="IPR027417">
    <property type="entry name" value="P-loop_NTPase"/>
</dbReference>
<dbReference type="Gene3D" id="3.40.50.300">
    <property type="entry name" value="P-loop containing nucleotide triphosphate hydrolases"/>
    <property type="match status" value="1"/>
</dbReference>
<dbReference type="PANTHER" id="PTHR10039">
    <property type="entry name" value="AMELOGENIN"/>
    <property type="match status" value="1"/>
</dbReference>
<keyword evidence="1" id="KW-0677">Repeat</keyword>
<accession>A0ABR3EP87</accession>
<dbReference type="InterPro" id="IPR056884">
    <property type="entry name" value="NPHP3-like_N"/>
</dbReference>
<name>A0ABR3EP87_9AGAR</name>
<reference evidence="3 4" key="1">
    <citation type="submission" date="2024-02" db="EMBL/GenBank/DDBJ databases">
        <title>A draft genome for the cacao thread blight pathogen Marasmius crinis-equi.</title>
        <authorList>
            <person name="Cohen S.P."/>
            <person name="Baruah I.K."/>
            <person name="Amoako-Attah I."/>
            <person name="Bukari Y."/>
            <person name="Meinhardt L.W."/>
            <person name="Bailey B.A."/>
        </authorList>
    </citation>
    <scope>NUCLEOTIDE SEQUENCE [LARGE SCALE GENOMIC DNA]</scope>
    <source>
        <strain evidence="3 4">GH-76</strain>
    </source>
</reference>
<feature type="domain" description="Nephrocystin 3-like N-terminal" evidence="2">
    <location>
        <begin position="123"/>
        <end position="294"/>
    </location>
</feature>
<proteinExistence type="predicted"/>
<evidence type="ECO:0000256" key="1">
    <source>
        <dbReference type="ARBA" id="ARBA00022737"/>
    </source>
</evidence>
<comment type="caution">
    <text evidence="3">The sequence shown here is derived from an EMBL/GenBank/DDBJ whole genome shotgun (WGS) entry which is preliminary data.</text>
</comment>
<evidence type="ECO:0000313" key="4">
    <source>
        <dbReference type="Proteomes" id="UP001465976"/>
    </source>
</evidence>